<dbReference type="AlphaFoldDB" id="A0A2N9EST1"/>
<proteinExistence type="predicted"/>
<dbReference type="InterPro" id="IPR049481">
    <property type="entry name" value="SMN_G2-BD"/>
</dbReference>
<feature type="compositionally biased region" description="Polar residues" evidence="1">
    <location>
        <begin position="46"/>
        <end position="56"/>
    </location>
</feature>
<gene>
    <name evidence="3" type="ORF">FSB_LOCUS5797</name>
</gene>
<evidence type="ECO:0000256" key="1">
    <source>
        <dbReference type="SAM" id="MobiDB-lite"/>
    </source>
</evidence>
<evidence type="ECO:0000259" key="2">
    <source>
        <dbReference type="Pfam" id="PF20636"/>
    </source>
</evidence>
<dbReference type="CDD" id="cd22851">
    <property type="entry name" value="SMN_N"/>
    <property type="match status" value="1"/>
</dbReference>
<dbReference type="PANTHER" id="PTHR39267">
    <property type="entry name" value="SURVIVAL MOTOR NEURON-LIKE PROTEIN 1"/>
    <property type="match status" value="1"/>
</dbReference>
<dbReference type="Pfam" id="PF20636">
    <property type="entry name" value="SMN_G2-BD"/>
    <property type="match status" value="1"/>
</dbReference>
<sequence length="289" mass="30777">MGKEGDLWDDSALINAFDTAISKYKIMHSKKSDETSTEGGKAAGSTGENTSANVNHDATRDANEKSNVASSTVIDSGETNNLSQVKENHCVDSRAPDIDSTDSLLKQDVQDAGKANSYYHGAEDYNKLLNMYYEFEEKRQNILEQLHQFGGWNYQHSGEGSGVQWGSCSTYQEHPIPASQVSHPNVVCSCCPYVCQGFVAPCTSCPGCSLGGTSVGKTCTDASMATVPASSCLLEDGSVVQTAMGAAGKALSSMTKKMSGDSNINEGHSLVGRRLGMSCRLRHPGSNPH</sequence>
<name>A0A2N9EST1_FAGSY</name>
<dbReference type="PANTHER" id="PTHR39267:SF1">
    <property type="entry name" value="SURVIVAL MOTOR NEURON PROTEIN"/>
    <property type="match status" value="1"/>
</dbReference>
<evidence type="ECO:0000313" key="3">
    <source>
        <dbReference type="EMBL" id="SPC77915.1"/>
    </source>
</evidence>
<protein>
    <recommendedName>
        <fullName evidence="2">Survival Motor Neuron Gemin2-binding domain-containing protein</fullName>
    </recommendedName>
</protein>
<organism evidence="3">
    <name type="scientific">Fagus sylvatica</name>
    <name type="common">Beechnut</name>
    <dbReference type="NCBI Taxonomy" id="28930"/>
    <lineage>
        <taxon>Eukaryota</taxon>
        <taxon>Viridiplantae</taxon>
        <taxon>Streptophyta</taxon>
        <taxon>Embryophyta</taxon>
        <taxon>Tracheophyta</taxon>
        <taxon>Spermatophyta</taxon>
        <taxon>Magnoliopsida</taxon>
        <taxon>eudicotyledons</taxon>
        <taxon>Gunneridae</taxon>
        <taxon>Pentapetalae</taxon>
        <taxon>rosids</taxon>
        <taxon>fabids</taxon>
        <taxon>Fagales</taxon>
        <taxon>Fagaceae</taxon>
        <taxon>Fagus</taxon>
    </lineage>
</organism>
<accession>A0A2N9EST1</accession>
<feature type="domain" description="Survival Motor Neuron Gemin2-binding" evidence="2">
    <location>
        <begin position="1"/>
        <end position="29"/>
    </location>
</feature>
<feature type="region of interest" description="Disordered" evidence="1">
    <location>
        <begin position="28"/>
        <end position="79"/>
    </location>
</feature>
<dbReference type="InterPro" id="IPR040424">
    <property type="entry name" value="Smn1"/>
</dbReference>
<feature type="compositionally biased region" description="Polar residues" evidence="1">
    <location>
        <begin position="65"/>
        <end position="79"/>
    </location>
</feature>
<dbReference type="EMBL" id="OIVN01000301">
    <property type="protein sequence ID" value="SPC77915.1"/>
    <property type="molecule type" value="Genomic_DNA"/>
</dbReference>
<reference evidence="3" key="1">
    <citation type="submission" date="2018-02" db="EMBL/GenBank/DDBJ databases">
        <authorList>
            <person name="Cohen D.B."/>
            <person name="Kent A.D."/>
        </authorList>
    </citation>
    <scope>NUCLEOTIDE SEQUENCE</scope>
</reference>